<reference evidence="9 10" key="1">
    <citation type="submission" date="2018-07" db="EMBL/GenBank/DDBJ databases">
        <title>Genomic Encyclopedia of Type Strains, Phase IV (KMG-IV): sequencing the most valuable type-strain genomes for metagenomic binning, comparative biology and taxonomic classification.</title>
        <authorList>
            <person name="Goeker M."/>
        </authorList>
    </citation>
    <scope>NUCLEOTIDE SEQUENCE [LARGE SCALE GENOMIC DNA]</scope>
    <source>
        <strain evidence="9 10">DSM 27016</strain>
    </source>
</reference>
<comment type="subcellular location">
    <subcellularLocation>
        <location evidence="1">Cell membrane</location>
        <topology evidence="1">Multi-pass membrane protein</topology>
    </subcellularLocation>
</comment>
<organism evidence="9 10">
    <name type="scientific">Anaerobacterium chartisolvens</name>
    <dbReference type="NCBI Taxonomy" id="1297424"/>
    <lineage>
        <taxon>Bacteria</taxon>
        <taxon>Bacillati</taxon>
        <taxon>Bacillota</taxon>
        <taxon>Clostridia</taxon>
        <taxon>Eubacteriales</taxon>
        <taxon>Oscillospiraceae</taxon>
        <taxon>Anaerobacterium</taxon>
    </lineage>
</organism>
<feature type="transmembrane region" description="Helical" evidence="7">
    <location>
        <begin position="161"/>
        <end position="179"/>
    </location>
</feature>
<keyword evidence="3" id="KW-1003">Cell membrane</keyword>
<feature type="transmembrane region" description="Helical" evidence="7">
    <location>
        <begin position="71"/>
        <end position="92"/>
    </location>
</feature>
<feature type="transmembrane region" description="Helical" evidence="7">
    <location>
        <begin position="199"/>
        <end position="218"/>
    </location>
</feature>
<evidence type="ECO:0000313" key="9">
    <source>
        <dbReference type="EMBL" id="RCX20099.1"/>
    </source>
</evidence>
<name>A0A369BEY5_9FIRM</name>
<feature type="transmembrane region" description="Helical" evidence="7">
    <location>
        <begin position="130"/>
        <end position="149"/>
    </location>
</feature>
<dbReference type="InterPro" id="IPR050638">
    <property type="entry name" value="AA-Vitamin_Transporters"/>
</dbReference>
<dbReference type="SUPFAM" id="SSF103481">
    <property type="entry name" value="Multidrug resistance efflux transporter EmrE"/>
    <property type="match status" value="2"/>
</dbReference>
<dbReference type="GO" id="GO:0005886">
    <property type="term" value="C:plasma membrane"/>
    <property type="evidence" value="ECO:0007669"/>
    <property type="project" value="UniProtKB-SubCell"/>
</dbReference>
<comment type="caution">
    <text evidence="9">The sequence shown here is derived from an EMBL/GenBank/DDBJ whole genome shotgun (WGS) entry which is preliminary data.</text>
</comment>
<dbReference type="EMBL" id="QPJT01000002">
    <property type="protein sequence ID" value="RCX20099.1"/>
    <property type="molecule type" value="Genomic_DNA"/>
</dbReference>
<sequence>MLRHFDMKKWAGPVCLFLAFSLAGTSVVTARLVSDKLGIFTITSVSLLFAFLFLLPVYANKLISSLRSLSAKDLLFLGLQAMFGIFLFRIFLLNGLLLTSSIEAGILTGVTPAITAVLAMVVLKEPANVKALTGIIATVAGVITIQGLFNISSGFSLVHLYGNLLVLCAAASESAFNIISRFFSAKAELNKKLTVPPPVQTVLVSSMAFILCLIPALFEAPIQRLSAVGLKEWLSLVWYGVLVTALAFIFWYSGIKRCGAFTAAAFSGMMPFTSMILSVIILREQAGWHQWLGGILVLTGMILVGTTTTPARASNLQKLNRIKEQTVE</sequence>
<accession>A0A369BEY5</accession>
<evidence type="ECO:0000256" key="4">
    <source>
        <dbReference type="ARBA" id="ARBA00022692"/>
    </source>
</evidence>
<evidence type="ECO:0000256" key="2">
    <source>
        <dbReference type="ARBA" id="ARBA00007362"/>
    </source>
</evidence>
<feature type="transmembrane region" description="Helical" evidence="7">
    <location>
        <begin position="259"/>
        <end position="282"/>
    </location>
</feature>
<dbReference type="RefSeq" id="WP_242987359.1">
    <property type="nucleotide sequence ID" value="NZ_QPJT01000002.1"/>
</dbReference>
<dbReference type="Gene3D" id="1.10.3730.20">
    <property type="match status" value="1"/>
</dbReference>
<feature type="transmembrane region" description="Helical" evidence="7">
    <location>
        <begin position="39"/>
        <end position="59"/>
    </location>
</feature>
<comment type="similarity">
    <text evidence="2">Belongs to the EamA transporter family.</text>
</comment>
<feature type="transmembrane region" description="Helical" evidence="7">
    <location>
        <begin position="104"/>
        <end position="123"/>
    </location>
</feature>
<gene>
    <name evidence="9" type="ORF">DFR58_102168</name>
</gene>
<dbReference type="PANTHER" id="PTHR32322:SF18">
    <property type="entry name" value="S-ADENOSYLMETHIONINE_S-ADENOSYLHOMOCYSTEINE TRANSPORTER"/>
    <property type="match status" value="1"/>
</dbReference>
<feature type="transmembrane region" description="Helical" evidence="7">
    <location>
        <begin position="288"/>
        <end position="311"/>
    </location>
</feature>
<dbReference type="InterPro" id="IPR037185">
    <property type="entry name" value="EmrE-like"/>
</dbReference>
<feature type="domain" description="EamA" evidence="8">
    <location>
        <begin position="14"/>
        <end position="145"/>
    </location>
</feature>
<evidence type="ECO:0000256" key="1">
    <source>
        <dbReference type="ARBA" id="ARBA00004651"/>
    </source>
</evidence>
<feature type="transmembrane region" description="Helical" evidence="7">
    <location>
        <begin position="233"/>
        <end position="252"/>
    </location>
</feature>
<proteinExistence type="inferred from homology"/>
<evidence type="ECO:0000259" key="8">
    <source>
        <dbReference type="Pfam" id="PF00892"/>
    </source>
</evidence>
<evidence type="ECO:0000256" key="6">
    <source>
        <dbReference type="ARBA" id="ARBA00023136"/>
    </source>
</evidence>
<keyword evidence="6 7" id="KW-0472">Membrane</keyword>
<evidence type="ECO:0000256" key="7">
    <source>
        <dbReference type="SAM" id="Phobius"/>
    </source>
</evidence>
<evidence type="ECO:0000256" key="5">
    <source>
        <dbReference type="ARBA" id="ARBA00022989"/>
    </source>
</evidence>
<protein>
    <submittedName>
        <fullName evidence="9">Putative membrane protein</fullName>
    </submittedName>
</protein>
<dbReference type="InterPro" id="IPR000620">
    <property type="entry name" value="EamA_dom"/>
</dbReference>
<feature type="domain" description="EamA" evidence="8">
    <location>
        <begin position="161"/>
        <end position="305"/>
    </location>
</feature>
<dbReference type="Proteomes" id="UP000253034">
    <property type="component" value="Unassembled WGS sequence"/>
</dbReference>
<keyword evidence="10" id="KW-1185">Reference proteome</keyword>
<keyword evidence="5 7" id="KW-1133">Transmembrane helix</keyword>
<keyword evidence="4 7" id="KW-0812">Transmembrane</keyword>
<dbReference type="Pfam" id="PF00892">
    <property type="entry name" value="EamA"/>
    <property type="match status" value="2"/>
</dbReference>
<dbReference type="PANTHER" id="PTHR32322">
    <property type="entry name" value="INNER MEMBRANE TRANSPORTER"/>
    <property type="match status" value="1"/>
</dbReference>
<dbReference type="AlphaFoldDB" id="A0A369BEY5"/>
<evidence type="ECO:0000313" key="10">
    <source>
        <dbReference type="Proteomes" id="UP000253034"/>
    </source>
</evidence>
<evidence type="ECO:0000256" key="3">
    <source>
        <dbReference type="ARBA" id="ARBA00022475"/>
    </source>
</evidence>